<dbReference type="AlphaFoldDB" id="A0A5J4UMZ8"/>
<evidence type="ECO:0000313" key="2">
    <source>
        <dbReference type="EMBL" id="KAA6371808.1"/>
    </source>
</evidence>
<name>A0A5J4UMZ8_9EUKA</name>
<comment type="caution">
    <text evidence="2">The sequence shown here is derived from an EMBL/GenBank/DDBJ whole genome shotgun (WGS) entry which is preliminary data.</text>
</comment>
<evidence type="ECO:0000256" key="1">
    <source>
        <dbReference type="SAM" id="MobiDB-lite"/>
    </source>
</evidence>
<feature type="region of interest" description="Disordered" evidence="1">
    <location>
        <begin position="1"/>
        <end position="75"/>
    </location>
</feature>
<gene>
    <name evidence="2" type="ORF">EZS28_032666</name>
</gene>
<sequence length="75" mass="8363">MCTYGTEKQRSAGQTGQKQKDSRRREQCAYEGDVQRGVDEGDQGPNRNGGNREGGEALDSVLYNPQSKREVQEDL</sequence>
<reference evidence="2 3" key="1">
    <citation type="submission" date="2019-03" db="EMBL/GenBank/DDBJ databases">
        <title>Single cell metagenomics reveals metabolic interactions within the superorganism composed of flagellate Streblomastix strix and complex community of Bacteroidetes bacteria on its surface.</title>
        <authorList>
            <person name="Treitli S.C."/>
            <person name="Kolisko M."/>
            <person name="Husnik F."/>
            <person name="Keeling P."/>
            <person name="Hampl V."/>
        </authorList>
    </citation>
    <scope>NUCLEOTIDE SEQUENCE [LARGE SCALE GENOMIC DNA]</scope>
    <source>
        <strain evidence="2">ST1C</strain>
    </source>
</reference>
<dbReference type="EMBL" id="SNRW01014144">
    <property type="protein sequence ID" value="KAA6371808.1"/>
    <property type="molecule type" value="Genomic_DNA"/>
</dbReference>
<organism evidence="2 3">
    <name type="scientific">Streblomastix strix</name>
    <dbReference type="NCBI Taxonomy" id="222440"/>
    <lineage>
        <taxon>Eukaryota</taxon>
        <taxon>Metamonada</taxon>
        <taxon>Preaxostyla</taxon>
        <taxon>Oxymonadida</taxon>
        <taxon>Streblomastigidae</taxon>
        <taxon>Streblomastix</taxon>
    </lineage>
</organism>
<evidence type="ECO:0000313" key="3">
    <source>
        <dbReference type="Proteomes" id="UP000324800"/>
    </source>
</evidence>
<accession>A0A5J4UMZ8</accession>
<proteinExistence type="predicted"/>
<dbReference type="Proteomes" id="UP000324800">
    <property type="component" value="Unassembled WGS sequence"/>
</dbReference>
<protein>
    <submittedName>
        <fullName evidence="2">Uncharacterized protein</fullName>
    </submittedName>
</protein>
<feature type="compositionally biased region" description="Basic and acidic residues" evidence="1">
    <location>
        <begin position="18"/>
        <end position="39"/>
    </location>
</feature>